<dbReference type="InterPro" id="IPR029000">
    <property type="entry name" value="Cyclophilin-like_dom_sf"/>
</dbReference>
<dbReference type="PANTHER" id="PTHR45625:SF4">
    <property type="entry name" value="PEPTIDYLPROLYL ISOMERASE DOMAIN AND WD REPEAT-CONTAINING PROTEIN 1"/>
    <property type="match status" value="1"/>
</dbReference>
<dbReference type="PROSITE" id="PS50072">
    <property type="entry name" value="CSA_PPIASE_2"/>
    <property type="match status" value="1"/>
</dbReference>
<dbReference type="InterPro" id="IPR020892">
    <property type="entry name" value="Cyclophilin-type_PPIase_CS"/>
</dbReference>
<evidence type="ECO:0000256" key="1">
    <source>
        <dbReference type="ARBA" id="ARBA00007365"/>
    </source>
</evidence>
<comment type="similarity">
    <text evidence="1">Belongs to the cyclophilin-type PPIase family.</text>
</comment>
<evidence type="ECO:0000256" key="2">
    <source>
        <dbReference type="ARBA" id="ARBA00013194"/>
    </source>
</evidence>
<reference evidence="7 8" key="2">
    <citation type="journal article" date="2011" name="Stand. Genomic Sci.">
        <title>Complete genome sequence of Paludibacter propionicigenes type strain (WB4).</title>
        <authorList>
            <person name="Gronow S."/>
            <person name="Munk C."/>
            <person name="Lapidus A."/>
            <person name="Nolan M."/>
            <person name="Lucas S."/>
            <person name="Hammon N."/>
            <person name="Deshpande S."/>
            <person name="Cheng J.F."/>
            <person name="Tapia R."/>
            <person name="Han C."/>
            <person name="Goodwin L."/>
            <person name="Pitluck S."/>
            <person name="Liolios K."/>
            <person name="Ivanova N."/>
            <person name="Mavromatis K."/>
            <person name="Mikhailova N."/>
            <person name="Pati A."/>
            <person name="Chen A."/>
            <person name="Palaniappan K."/>
            <person name="Land M."/>
            <person name="Hauser L."/>
            <person name="Chang Y.J."/>
            <person name="Jeffries C.D."/>
            <person name="Brambilla E."/>
            <person name="Rohde M."/>
            <person name="Goker M."/>
            <person name="Detter J.C."/>
            <person name="Woyke T."/>
            <person name="Bristow J."/>
            <person name="Eisen J.A."/>
            <person name="Markowitz V."/>
            <person name="Hugenholtz P."/>
            <person name="Kyrpides N.C."/>
            <person name="Klenk H.P."/>
        </authorList>
    </citation>
    <scope>NUCLEOTIDE SEQUENCE [LARGE SCALE GENOMIC DNA]</scope>
    <source>
        <strain evidence="8">DSM 17365 / JCM 13257 / WB4</strain>
    </source>
</reference>
<sequence length="277" mass="31279">MKYMRKTILLLLFTMFIVSESCVGKKNNGDIIVRLETTYGTIKVKLYPETVKHRDNFLKLVNAGYYNGVLFHRVIANFMIQAGDPKSKTAQAGEMLGSGDVGYTIPAEFIYPQYYHKRGALAAAREGDQQNPKKASSGCQFYIVQGKKFTDAQLDSLEGVRMVKLEEKMFQEIGQKKLAEITRYRKENNQKKLDAMGDSIMTVVQTHLKNHPTYKYSAQQRNDYKTLGGSPHLDGNYTVFGEVIDGLNIVDKIANATTDDNDRPIENIKVIKATVEK</sequence>
<gene>
    <name evidence="7" type="ordered locus">Palpr_0121</name>
</gene>
<proteinExistence type="inferred from homology"/>
<name>E4T093_PALPW</name>
<evidence type="ECO:0000256" key="3">
    <source>
        <dbReference type="ARBA" id="ARBA00023110"/>
    </source>
</evidence>
<reference key="1">
    <citation type="submission" date="2010-11" db="EMBL/GenBank/DDBJ databases">
        <title>The complete genome of Paludibacter propionicigenes DSM 17365.</title>
        <authorList>
            <consortium name="US DOE Joint Genome Institute (JGI-PGF)"/>
            <person name="Lucas S."/>
            <person name="Copeland A."/>
            <person name="Lapidus A."/>
            <person name="Bruce D."/>
            <person name="Goodwin L."/>
            <person name="Pitluck S."/>
            <person name="Kyrpides N."/>
            <person name="Mavromatis K."/>
            <person name="Ivanova N."/>
            <person name="Munk A.C."/>
            <person name="Brettin T."/>
            <person name="Detter J.C."/>
            <person name="Han C."/>
            <person name="Tapia R."/>
            <person name="Land M."/>
            <person name="Hauser L."/>
            <person name="Markowitz V."/>
            <person name="Cheng J.-F."/>
            <person name="Hugenholtz P."/>
            <person name="Woyke T."/>
            <person name="Wu D."/>
            <person name="Gronow S."/>
            <person name="Wellnitz S."/>
            <person name="Brambilla E."/>
            <person name="Klenk H.-P."/>
            <person name="Eisen J.A."/>
        </authorList>
    </citation>
    <scope>NUCLEOTIDE SEQUENCE</scope>
    <source>
        <strain>WB4</strain>
    </source>
</reference>
<dbReference type="GO" id="GO:0003755">
    <property type="term" value="F:peptidyl-prolyl cis-trans isomerase activity"/>
    <property type="evidence" value="ECO:0007669"/>
    <property type="project" value="UniProtKB-KW"/>
</dbReference>
<feature type="chain" id="PRO_5003188980" description="peptidylprolyl isomerase" evidence="5">
    <location>
        <begin position="22"/>
        <end position="277"/>
    </location>
</feature>
<feature type="domain" description="PPIase cyclophilin-type" evidence="6">
    <location>
        <begin position="36"/>
        <end position="275"/>
    </location>
</feature>
<dbReference type="eggNOG" id="COG0652">
    <property type="taxonomic scope" value="Bacteria"/>
</dbReference>
<keyword evidence="4 7" id="KW-0413">Isomerase</keyword>
<accession>E4T093</accession>
<keyword evidence="8" id="KW-1185">Reference proteome</keyword>
<dbReference type="GO" id="GO:0006457">
    <property type="term" value="P:protein folding"/>
    <property type="evidence" value="ECO:0007669"/>
    <property type="project" value="InterPro"/>
</dbReference>
<evidence type="ECO:0000313" key="8">
    <source>
        <dbReference type="Proteomes" id="UP000008718"/>
    </source>
</evidence>
<dbReference type="PROSITE" id="PS00170">
    <property type="entry name" value="CSA_PPIASE_1"/>
    <property type="match status" value="1"/>
</dbReference>
<dbReference type="KEGG" id="ppn:Palpr_0121"/>
<dbReference type="Gene3D" id="2.40.100.10">
    <property type="entry name" value="Cyclophilin-like"/>
    <property type="match status" value="2"/>
</dbReference>
<evidence type="ECO:0000256" key="4">
    <source>
        <dbReference type="ARBA" id="ARBA00023235"/>
    </source>
</evidence>
<dbReference type="STRING" id="694427.Palpr_0121"/>
<dbReference type="Proteomes" id="UP000008718">
    <property type="component" value="Chromosome"/>
</dbReference>
<dbReference type="InterPro" id="IPR002130">
    <property type="entry name" value="Cyclophilin-type_PPIase_dom"/>
</dbReference>
<evidence type="ECO:0000313" key="7">
    <source>
        <dbReference type="EMBL" id="ADQ78283.1"/>
    </source>
</evidence>
<evidence type="ECO:0000259" key="6">
    <source>
        <dbReference type="PROSITE" id="PS50072"/>
    </source>
</evidence>
<keyword evidence="5" id="KW-0732">Signal</keyword>
<feature type="signal peptide" evidence="5">
    <location>
        <begin position="1"/>
        <end position="21"/>
    </location>
</feature>
<organism evidence="7 8">
    <name type="scientific">Paludibacter propionicigenes (strain DSM 17365 / JCM 13257 / WB4)</name>
    <dbReference type="NCBI Taxonomy" id="694427"/>
    <lineage>
        <taxon>Bacteria</taxon>
        <taxon>Pseudomonadati</taxon>
        <taxon>Bacteroidota</taxon>
        <taxon>Bacteroidia</taxon>
        <taxon>Bacteroidales</taxon>
        <taxon>Paludibacteraceae</taxon>
        <taxon>Paludibacter</taxon>
    </lineage>
</organism>
<keyword evidence="3" id="KW-0697">Rotamase</keyword>
<dbReference type="Pfam" id="PF00160">
    <property type="entry name" value="Pro_isomerase"/>
    <property type="match status" value="1"/>
</dbReference>
<dbReference type="PANTHER" id="PTHR45625">
    <property type="entry name" value="PEPTIDYL-PROLYL CIS-TRANS ISOMERASE-RELATED"/>
    <property type="match status" value="1"/>
</dbReference>
<dbReference type="InterPro" id="IPR044666">
    <property type="entry name" value="Cyclophilin_A-like"/>
</dbReference>
<dbReference type="AlphaFoldDB" id="E4T093"/>
<dbReference type="CDD" id="cd00317">
    <property type="entry name" value="cyclophilin"/>
    <property type="match status" value="1"/>
</dbReference>
<dbReference type="EMBL" id="CP002345">
    <property type="protein sequence ID" value="ADQ78283.1"/>
    <property type="molecule type" value="Genomic_DNA"/>
</dbReference>
<protein>
    <recommendedName>
        <fullName evidence="2">peptidylprolyl isomerase</fullName>
        <ecNumber evidence="2">5.2.1.8</ecNumber>
    </recommendedName>
</protein>
<dbReference type="SUPFAM" id="SSF50891">
    <property type="entry name" value="Cyclophilin-like"/>
    <property type="match status" value="1"/>
</dbReference>
<evidence type="ECO:0000256" key="5">
    <source>
        <dbReference type="SAM" id="SignalP"/>
    </source>
</evidence>
<dbReference type="EC" id="5.2.1.8" evidence="2"/>
<dbReference type="HOGENOM" id="CLU_012062_16_0_10"/>